<proteinExistence type="predicted"/>
<reference evidence="1 2" key="1">
    <citation type="submission" date="2023-03" db="EMBL/GenBank/DDBJ databases">
        <title>Muricauda XX sp. nov. and Muricauda XXX sp. nov., two novel species isolated from Okinawa Trough.</title>
        <authorList>
            <person name="Cao W."/>
            <person name="Deng X."/>
        </authorList>
    </citation>
    <scope>NUCLEOTIDE SEQUENCE [LARGE SCALE GENOMIC DNA]</scope>
    <source>
        <strain evidence="1 2">334s03</strain>
    </source>
</reference>
<protein>
    <submittedName>
        <fullName evidence="1">Uncharacterized protein</fullName>
    </submittedName>
</protein>
<gene>
    <name evidence="1" type="ORF">PY092_19030</name>
</gene>
<evidence type="ECO:0000313" key="2">
    <source>
        <dbReference type="Proteomes" id="UP001221366"/>
    </source>
</evidence>
<evidence type="ECO:0000313" key="1">
    <source>
        <dbReference type="EMBL" id="MDF0718264.1"/>
    </source>
</evidence>
<organism evidence="1 2">
    <name type="scientific">Flagellimonas yonaguniensis</name>
    <dbReference type="NCBI Taxonomy" id="3031325"/>
    <lineage>
        <taxon>Bacteria</taxon>
        <taxon>Pseudomonadati</taxon>
        <taxon>Bacteroidota</taxon>
        <taxon>Flavobacteriia</taxon>
        <taxon>Flavobacteriales</taxon>
        <taxon>Flavobacteriaceae</taxon>
        <taxon>Flagellimonas</taxon>
    </lineage>
</organism>
<keyword evidence="2" id="KW-1185">Reference proteome</keyword>
<dbReference type="EMBL" id="JARFVB010000024">
    <property type="protein sequence ID" value="MDF0718264.1"/>
    <property type="molecule type" value="Genomic_DNA"/>
</dbReference>
<comment type="caution">
    <text evidence="1">The sequence shown here is derived from an EMBL/GenBank/DDBJ whole genome shotgun (WGS) entry which is preliminary data.</text>
</comment>
<sequence length="219" mass="26068">MKYKLLIICILSLGICTGQESKVDLNEYFSDTEVKDLNTMADFVQRELCGSVDETKFGNCFKFSLPDLADWKQSYVQDKISWRRQKRLYSEISDSTFDKIWGLCKTWRTIEPKYEYKSICFSQNENFIRFLKKMGESNPYLEGYAEKLENVGSFDSGNFLAWNIIEYPQNWDLEDRNVQIVLAIHFLTQNDKQKRDKKAIRLEKRDIRKMNRKAKRKNK</sequence>
<accession>A0ABT5Y490</accession>
<dbReference type="RefSeq" id="WP_275617326.1">
    <property type="nucleotide sequence ID" value="NZ_JARFVB010000024.1"/>
</dbReference>
<name>A0ABT5Y490_9FLAO</name>
<dbReference type="Proteomes" id="UP001221366">
    <property type="component" value="Unassembled WGS sequence"/>
</dbReference>